<organism evidence="2">
    <name type="scientific">Micrurus lemniscatus lemniscatus</name>
    <dbReference type="NCBI Taxonomy" id="129467"/>
    <lineage>
        <taxon>Eukaryota</taxon>
        <taxon>Metazoa</taxon>
        <taxon>Chordata</taxon>
        <taxon>Craniata</taxon>
        <taxon>Vertebrata</taxon>
        <taxon>Euteleostomi</taxon>
        <taxon>Lepidosauria</taxon>
        <taxon>Squamata</taxon>
        <taxon>Bifurcata</taxon>
        <taxon>Unidentata</taxon>
        <taxon>Episquamata</taxon>
        <taxon>Toxicofera</taxon>
        <taxon>Serpentes</taxon>
        <taxon>Colubroidea</taxon>
        <taxon>Elapidae</taxon>
        <taxon>Elapinae</taxon>
        <taxon>Micrurus</taxon>
    </lineage>
</organism>
<dbReference type="EMBL" id="IACK01038615">
    <property type="protein sequence ID" value="LAA72869.1"/>
    <property type="molecule type" value="Transcribed_RNA"/>
</dbReference>
<keyword evidence="1" id="KW-0175">Coiled coil</keyword>
<name>A0A2D4HLN6_MICLE</name>
<reference evidence="2" key="2">
    <citation type="submission" date="2017-11" db="EMBL/GenBank/DDBJ databases">
        <title>Coralsnake Venomics: Analyses of Venom Gland Transcriptomes and Proteomes of Six Brazilian Taxa.</title>
        <authorList>
            <person name="Aird S.D."/>
            <person name="Jorge da Silva N."/>
            <person name="Qiu L."/>
            <person name="Villar-Briones A."/>
            <person name="Aparecida-Saddi V."/>
            <person name="Campos-Telles M.P."/>
            <person name="Grau M."/>
            <person name="Mikheyev A.S."/>
        </authorList>
    </citation>
    <scope>NUCLEOTIDE SEQUENCE</scope>
    <source>
        <tissue evidence="2">Venom_gland</tissue>
    </source>
</reference>
<reference evidence="2" key="1">
    <citation type="submission" date="2017-07" db="EMBL/GenBank/DDBJ databases">
        <authorList>
            <person name="Mikheyev A."/>
            <person name="Grau M."/>
        </authorList>
    </citation>
    <scope>NUCLEOTIDE SEQUENCE</scope>
    <source>
        <tissue evidence="2">Venom_gland</tissue>
    </source>
</reference>
<proteinExistence type="predicted"/>
<sequence length="118" mass="14445">MTFFFKENKKEDTSLQNLWDTMKAYARGVIIDYTKKRNIKQKKTFNFLEDEYKRLEKELQKTPQKKDIKTKMEIIKHKMGLTEKEELAQKIKSAKQNYFEDTNKPGRWLSYKLRKERQ</sequence>
<feature type="coiled-coil region" evidence="1">
    <location>
        <begin position="38"/>
        <end position="65"/>
    </location>
</feature>
<evidence type="ECO:0000313" key="2">
    <source>
        <dbReference type="EMBL" id="LAA72869.1"/>
    </source>
</evidence>
<protein>
    <submittedName>
        <fullName evidence="2">Uncharacterized protein</fullName>
    </submittedName>
</protein>
<evidence type="ECO:0000256" key="1">
    <source>
        <dbReference type="SAM" id="Coils"/>
    </source>
</evidence>
<dbReference type="AlphaFoldDB" id="A0A2D4HLN6"/>
<accession>A0A2D4HLN6</accession>